<keyword evidence="2" id="KW-1185">Reference proteome</keyword>
<proteinExistence type="predicted"/>
<reference evidence="1" key="1">
    <citation type="submission" date="2021-12" db="EMBL/GenBank/DDBJ databases">
        <authorList>
            <person name="King R."/>
        </authorList>
    </citation>
    <scope>NUCLEOTIDE SEQUENCE</scope>
</reference>
<dbReference type="EMBL" id="OU963862">
    <property type="protein sequence ID" value="CAH0380780.1"/>
    <property type="molecule type" value="Genomic_DNA"/>
</dbReference>
<evidence type="ECO:0000313" key="2">
    <source>
        <dbReference type="Proteomes" id="UP001152759"/>
    </source>
</evidence>
<name>A0A9N9ZWT5_BEMTA</name>
<evidence type="ECO:0000313" key="1">
    <source>
        <dbReference type="EMBL" id="CAH0380780.1"/>
    </source>
</evidence>
<dbReference type="Proteomes" id="UP001152759">
    <property type="component" value="Chromosome 1"/>
</dbReference>
<organism evidence="1 2">
    <name type="scientific">Bemisia tabaci</name>
    <name type="common">Sweetpotato whitefly</name>
    <name type="synonym">Aleurodes tabaci</name>
    <dbReference type="NCBI Taxonomy" id="7038"/>
    <lineage>
        <taxon>Eukaryota</taxon>
        <taxon>Metazoa</taxon>
        <taxon>Ecdysozoa</taxon>
        <taxon>Arthropoda</taxon>
        <taxon>Hexapoda</taxon>
        <taxon>Insecta</taxon>
        <taxon>Pterygota</taxon>
        <taxon>Neoptera</taxon>
        <taxon>Paraneoptera</taxon>
        <taxon>Hemiptera</taxon>
        <taxon>Sternorrhyncha</taxon>
        <taxon>Aleyrodoidea</taxon>
        <taxon>Aleyrodidae</taxon>
        <taxon>Aleyrodinae</taxon>
        <taxon>Bemisia</taxon>
    </lineage>
</organism>
<protein>
    <submittedName>
        <fullName evidence="1">Uncharacterized protein</fullName>
    </submittedName>
</protein>
<gene>
    <name evidence="1" type="ORF">BEMITA_LOCUS497</name>
</gene>
<accession>A0A9N9ZWT5</accession>
<sequence length="118" mass="12778">MVLEELRKGNSAASSGDLHLKRLSVNKLTFHSSILSRIMEVTINEELKVELTRLITCTSQFLESNRITGYSMVETAPVGPGLLGTIPPSISGGRPEYVLPMGYINNCRKAGMTLAAIA</sequence>
<dbReference type="AlphaFoldDB" id="A0A9N9ZWT5"/>